<feature type="region of interest" description="Disordered" evidence="1">
    <location>
        <begin position="149"/>
        <end position="168"/>
    </location>
</feature>
<dbReference type="Proteomes" id="UP000801492">
    <property type="component" value="Unassembled WGS sequence"/>
</dbReference>
<comment type="caution">
    <text evidence="3">The sequence shown here is derived from an EMBL/GenBank/DDBJ whole genome shotgun (WGS) entry which is preliminary data.</text>
</comment>
<dbReference type="InterPro" id="IPR036397">
    <property type="entry name" value="RNaseH_sf"/>
</dbReference>
<evidence type="ECO:0000313" key="4">
    <source>
        <dbReference type="Proteomes" id="UP000801492"/>
    </source>
</evidence>
<evidence type="ECO:0000256" key="1">
    <source>
        <dbReference type="SAM" id="MobiDB-lite"/>
    </source>
</evidence>
<dbReference type="InterPro" id="IPR012337">
    <property type="entry name" value="RNaseH-like_sf"/>
</dbReference>
<feature type="compositionally biased region" description="Polar residues" evidence="1">
    <location>
        <begin position="154"/>
        <end position="163"/>
    </location>
</feature>
<organism evidence="3 4">
    <name type="scientific">Ignelater luminosus</name>
    <name type="common">Cucubano</name>
    <name type="synonym">Pyrophorus luminosus</name>
    <dbReference type="NCBI Taxonomy" id="2038154"/>
    <lineage>
        <taxon>Eukaryota</taxon>
        <taxon>Metazoa</taxon>
        <taxon>Ecdysozoa</taxon>
        <taxon>Arthropoda</taxon>
        <taxon>Hexapoda</taxon>
        <taxon>Insecta</taxon>
        <taxon>Pterygota</taxon>
        <taxon>Neoptera</taxon>
        <taxon>Endopterygota</taxon>
        <taxon>Coleoptera</taxon>
        <taxon>Polyphaga</taxon>
        <taxon>Elateriformia</taxon>
        <taxon>Elateroidea</taxon>
        <taxon>Elateridae</taxon>
        <taxon>Agrypninae</taxon>
        <taxon>Pyrophorini</taxon>
        <taxon>Ignelater</taxon>
    </lineage>
</organism>
<dbReference type="EMBL" id="VTPC01001332">
    <property type="protein sequence ID" value="KAF2902333.1"/>
    <property type="molecule type" value="Genomic_DNA"/>
</dbReference>
<proteinExistence type="predicted"/>
<evidence type="ECO:0000259" key="2">
    <source>
        <dbReference type="PROSITE" id="PS50994"/>
    </source>
</evidence>
<dbReference type="InterPro" id="IPR001584">
    <property type="entry name" value="Integrase_cat-core"/>
</dbReference>
<sequence>HVDLVDLQSTPDRNYKWLFHYQDQATKFSFLRPLASKRAAEVAMELFKIFLKVCCPHILQRDNDCEFTAAVIEEFTAIEWIGKVIVKKLHLEDENLTFANACKIVRDLKSVMQSVDQFGDNNNAGSANVSAVSHVNSRKGHAAMSGGRERYHQQQHGSISPKRQSSRFRTRYQPGASNKKFSKIALNGRVFGPSLQSYNNEVLSNKLSLGVLGPAPAREEYRKVTKAGRTVEATNAACHVVSFVLLLSYC</sequence>
<name>A0A8K0DA76_IGNLU</name>
<evidence type="ECO:0000313" key="3">
    <source>
        <dbReference type="EMBL" id="KAF2902333.1"/>
    </source>
</evidence>
<feature type="non-terminal residue" evidence="3">
    <location>
        <position position="1"/>
    </location>
</feature>
<dbReference type="Gene3D" id="3.30.420.10">
    <property type="entry name" value="Ribonuclease H-like superfamily/Ribonuclease H"/>
    <property type="match status" value="1"/>
</dbReference>
<protein>
    <recommendedName>
        <fullName evidence="2">Integrase catalytic domain-containing protein</fullName>
    </recommendedName>
</protein>
<dbReference type="PROSITE" id="PS50994">
    <property type="entry name" value="INTEGRASE"/>
    <property type="match status" value="1"/>
</dbReference>
<dbReference type="GO" id="GO:0015074">
    <property type="term" value="P:DNA integration"/>
    <property type="evidence" value="ECO:0007669"/>
    <property type="project" value="InterPro"/>
</dbReference>
<dbReference type="GO" id="GO:0003676">
    <property type="term" value="F:nucleic acid binding"/>
    <property type="evidence" value="ECO:0007669"/>
    <property type="project" value="InterPro"/>
</dbReference>
<gene>
    <name evidence="3" type="ORF">ILUMI_03850</name>
</gene>
<dbReference type="SUPFAM" id="SSF53098">
    <property type="entry name" value="Ribonuclease H-like"/>
    <property type="match status" value="1"/>
</dbReference>
<accession>A0A8K0DA76</accession>
<dbReference type="OrthoDB" id="6818577at2759"/>
<reference evidence="3" key="1">
    <citation type="submission" date="2019-08" db="EMBL/GenBank/DDBJ databases">
        <title>The genome of the North American firefly Photinus pyralis.</title>
        <authorList>
            <consortium name="Photinus pyralis genome working group"/>
            <person name="Fallon T.R."/>
            <person name="Sander Lower S.E."/>
            <person name="Weng J.-K."/>
        </authorList>
    </citation>
    <scope>NUCLEOTIDE SEQUENCE</scope>
    <source>
        <strain evidence="3">TRF0915ILg1</strain>
        <tissue evidence="3">Whole body</tissue>
    </source>
</reference>
<feature type="domain" description="Integrase catalytic" evidence="2">
    <location>
        <begin position="1"/>
        <end position="156"/>
    </location>
</feature>
<keyword evidence="4" id="KW-1185">Reference proteome</keyword>
<dbReference type="AlphaFoldDB" id="A0A8K0DA76"/>